<name>A0A1H3LKH6_9RHOB</name>
<keyword evidence="1" id="KW-1133">Transmembrane helix</keyword>
<dbReference type="OrthoDB" id="7659358at2"/>
<sequence length="79" mass="9322">MREDSQFERVQDYTNAFLGMFYLILVMTLVIIWGVWGYPVSLAICAVMHWGIRRWGQFRAAREAAWEARVQAALARRRD</sequence>
<protein>
    <submittedName>
        <fullName evidence="2">Uncharacterized protein</fullName>
    </submittedName>
</protein>
<organism evidence="2 3">
    <name type="scientific">Jannaschia faecimaris</name>
    <dbReference type="NCBI Taxonomy" id="1244108"/>
    <lineage>
        <taxon>Bacteria</taxon>
        <taxon>Pseudomonadati</taxon>
        <taxon>Pseudomonadota</taxon>
        <taxon>Alphaproteobacteria</taxon>
        <taxon>Rhodobacterales</taxon>
        <taxon>Roseobacteraceae</taxon>
        <taxon>Jannaschia</taxon>
    </lineage>
</organism>
<evidence type="ECO:0000313" key="3">
    <source>
        <dbReference type="Proteomes" id="UP000198914"/>
    </source>
</evidence>
<accession>A0A1H3LKH6</accession>
<evidence type="ECO:0000256" key="1">
    <source>
        <dbReference type="SAM" id="Phobius"/>
    </source>
</evidence>
<dbReference type="RefSeq" id="WP_092642699.1">
    <property type="nucleotide sequence ID" value="NZ_FNPX01000002.1"/>
</dbReference>
<reference evidence="3" key="1">
    <citation type="submission" date="2016-10" db="EMBL/GenBank/DDBJ databases">
        <authorList>
            <person name="Varghese N."/>
            <person name="Submissions S."/>
        </authorList>
    </citation>
    <scope>NUCLEOTIDE SEQUENCE [LARGE SCALE GENOMIC DNA]</scope>
    <source>
        <strain evidence="3">DSM 100420</strain>
    </source>
</reference>
<keyword evidence="3" id="KW-1185">Reference proteome</keyword>
<dbReference type="STRING" id="1244108.SAMN05444004_102233"/>
<dbReference type="EMBL" id="FNPX01000002">
    <property type="protein sequence ID" value="SDY64800.1"/>
    <property type="molecule type" value="Genomic_DNA"/>
</dbReference>
<gene>
    <name evidence="2" type="ORF">SAMN05444004_102233</name>
</gene>
<evidence type="ECO:0000313" key="2">
    <source>
        <dbReference type="EMBL" id="SDY64800.1"/>
    </source>
</evidence>
<feature type="transmembrane region" description="Helical" evidence="1">
    <location>
        <begin position="20"/>
        <end position="52"/>
    </location>
</feature>
<keyword evidence="1" id="KW-0472">Membrane</keyword>
<dbReference type="Proteomes" id="UP000198914">
    <property type="component" value="Unassembled WGS sequence"/>
</dbReference>
<keyword evidence="1" id="KW-0812">Transmembrane</keyword>
<dbReference type="AlphaFoldDB" id="A0A1H3LKH6"/>
<proteinExistence type="predicted"/>